<evidence type="ECO:0000256" key="7">
    <source>
        <dbReference type="ARBA" id="ARBA00023010"/>
    </source>
</evidence>
<dbReference type="PANTHER" id="PTHR30081">
    <property type="entry name" value="PROTEIN-EXPORT MEMBRANE PROTEIN SEC"/>
    <property type="match status" value="1"/>
</dbReference>
<dbReference type="Gene3D" id="1.20.1640.10">
    <property type="entry name" value="Multidrug efflux transporter AcrB transmembrane domain"/>
    <property type="match status" value="1"/>
</dbReference>
<proteinExistence type="predicted"/>
<evidence type="ECO:0000313" key="11">
    <source>
        <dbReference type="EMBL" id="MDK6900471.1"/>
    </source>
</evidence>
<keyword evidence="2" id="KW-0813">Transport</keyword>
<evidence type="ECO:0000256" key="9">
    <source>
        <dbReference type="SAM" id="Phobius"/>
    </source>
</evidence>
<feature type="domain" description="Protein export membrane protein SecD/SecF C-terminal" evidence="10">
    <location>
        <begin position="18"/>
        <end position="122"/>
    </location>
</feature>
<gene>
    <name evidence="11" type="ORF">QP229_10975</name>
</gene>
<feature type="non-terminal residue" evidence="11">
    <location>
        <position position="126"/>
    </location>
</feature>
<evidence type="ECO:0000256" key="6">
    <source>
        <dbReference type="ARBA" id="ARBA00022989"/>
    </source>
</evidence>
<evidence type="ECO:0000259" key="10">
    <source>
        <dbReference type="Pfam" id="PF02355"/>
    </source>
</evidence>
<dbReference type="EMBL" id="JASOIH010000133">
    <property type="protein sequence ID" value="MDK6900471.1"/>
    <property type="molecule type" value="Genomic_DNA"/>
</dbReference>
<feature type="transmembrane region" description="Helical" evidence="9">
    <location>
        <begin position="36"/>
        <end position="56"/>
    </location>
</feature>
<dbReference type="RefSeq" id="WP_285312123.1">
    <property type="nucleotide sequence ID" value="NZ_JASOIH010000133.1"/>
</dbReference>
<evidence type="ECO:0000256" key="8">
    <source>
        <dbReference type="ARBA" id="ARBA00023136"/>
    </source>
</evidence>
<dbReference type="AlphaFoldDB" id="A0AAW6Y1H0"/>
<evidence type="ECO:0000256" key="1">
    <source>
        <dbReference type="ARBA" id="ARBA00004651"/>
    </source>
</evidence>
<keyword evidence="3" id="KW-1003">Cell membrane</keyword>
<accession>A0AAW6Y1H0</accession>
<protein>
    <recommendedName>
        <fullName evidence="10">Protein export membrane protein SecD/SecF C-terminal domain-containing protein</fullName>
    </recommendedName>
</protein>
<keyword evidence="8 9" id="KW-0472">Membrane</keyword>
<keyword evidence="5" id="KW-0653">Protein transport</keyword>
<feature type="non-terminal residue" evidence="11">
    <location>
        <position position="1"/>
    </location>
</feature>
<organism evidence="11 12">
    <name type="scientific">Streptococcus agalactiae</name>
    <dbReference type="NCBI Taxonomy" id="1311"/>
    <lineage>
        <taxon>Bacteria</taxon>
        <taxon>Bacillati</taxon>
        <taxon>Bacillota</taxon>
        <taxon>Bacilli</taxon>
        <taxon>Lactobacillales</taxon>
        <taxon>Streptococcaceae</taxon>
        <taxon>Streptococcus</taxon>
    </lineage>
</organism>
<evidence type="ECO:0000256" key="4">
    <source>
        <dbReference type="ARBA" id="ARBA00022692"/>
    </source>
</evidence>
<sequence length="126" mass="13664">ESAATLANQLQFGSLPLNFDVQSEQQISPTLGTDSLQWGLIAGLIGFVLIVIYLLWQYRALGLISIGSLVIAGILSYLTISLLSWAMGYRLSLAGVAGLIVAIGVTCDSFIVYFERIRDEVRDGRP</sequence>
<keyword evidence="6 9" id="KW-1133">Transmembrane helix</keyword>
<dbReference type="InterPro" id="IPR048634">
    <property type="entry name" value="SecD_SecF_C"/>
</dbReference>
<dbReference type="GO" id="GO:0015031">
    <property type="term" value="P:protein transport"/>
    <property type="evidence" value="ECO:0007669"/>
    <property type="project" value="UniProtKB-KW"/>
</dbReference>
<keyword evidence="7" id="KW-0811">Translocation</keyword>
<comment type="subcellular location">
    <subcellularLocation>
        <location evidence="1">Cell membrane</location>
        <topology evidence="1">Multi-pass membrane protein</topology>
    </subcellularLocation>
</comment>
<evidence type="ECO:0000256" key="5">
    <source>
        <dbReference type="ARBA" id="ARBA00022927"/>
    </source>
</evidence>
<dbReference type="GO" id="GO:0005886">
    <property type="term" value="C:plasma membrane"/>
    <property type="evidence" value="ECO:0007669"/>
    <property type="project" value="UniProtKB-SubCell"/>
</dbReference>
<evidence type="ECO:0000256" key="3">
    <source>
        <dbReference type="ARBA" id="ARBA00022475"/>
    </source>
</evidence>
<comment type="caution">
    <text evidence="11">The sequence shown here is derived from an EMBL/GenBank/DDBJ whole genome shotgun (WGS) entry which is preliminary data.</text>
</comment>
<evidence type="ECO:0000313" key="12">
    <source>
        <dbReference type="Proteomes" id="UP001230629"/>
    </source>
</evidence>
<name>A0AAW6Y1H0_STRAG</name>
<feature type="transmembrane region" description="Helical" evidence="9">
    <location>
        <begin position="93"/>
        <end position="114"/>
    </location>
</feature>
<reference evidence="11" key="1">
    <citation type="submission" date="2023-05" db="EMBL/GenBank/DDBJ databases">
        <title>Cataloging the Phylogenetic Diversity of Human Bladder Bacteria.</title>
        <authorList>
            <person name="Du J."/>
        </authorList>
    </citation>
    <scope>NUCLEOTIDE SEQUENCE</scope>
    <source>
        <strain evidence="11">UMB8703</strain>
    </source>
</reference>
<evidence type="ECO:0000256" key="2">
    <source>
        <dbReference type="ARBA" id="ARBA00022448"/>
    </source>
</evidence>
<dbReference type="PANTHER" id="PTHR30081:SF1">
    <property type="entry name" value="PROTEIN TRANSLOCASE SUBUNIT SECD"/>
    <property type="match status" value="1"/>
</dbReference>
<dbReference type="SUPFAM" id="SSF82866">
    <property type="entry name" value="Multidrug efflux transporter AcrB transmembrane domain"/>
    <property type="match status" value="1"/>
</dbReference>
<dbReference type="Proteomes" id="UP001230629">
    <property type="component" value="Unassembled WGS sequence"/>
</dbReference>
<keyword evidence="4 9" id="KW-0812">Transmembrane</keyword>
<feature type="transmembrane region" description="Helical" evidence="9">
    <location>
        <begin position="63"/>
        <end position="87"/>
    </location>
</feature>
<dbReference type="Pfam" id="PF02355">
    <property type="entry name" value="SecD_SecF_C"/>
    <property type="match status" value="1"/>
</dbReference>
<dbReference type="InterPro" id="IPR022813">
    <property type="entry name" value="SecD/SecF_arch_bac"/>
</dbReference>